<keyword evidence="2" id="KW-0238">DNA-binding</keyword>
<evidence type="ECO:0000313" key="6">
    <source>
        <dbReference type="Proteomes" id="UP000594455"/>
    </source>
</evidence>
<name>A0A7T1B1Q6_9STAP</name>
<evidence type="ECO:0000256" key="3">
    <source>
        <dbReference type="ARBA" id="ARBA00023163"/>
    </source>
</evidence>
<dbReference type="Proteomes" id="UP000594455">
    <property type="component" value="Chromosome"/>
</dbReference>
<organism evidence="5 6">
    <name type="scientific">Staphylococcus lloydii</name>
    <dbReference type="NCBI Taxonomy" id="2781774"/>
    <lineage>
        <taxon>Bacteria</taxon>
        <taxon>Bacillati</taxon>
        <taxon>Bacillota</taxon>
        <taxon>Bacilli</taxon>
        <taxon>Bacillales</taxon>
        <taxon>Staphylococcaceae</taxon>
        <taxon>Staphylococcus</taxon>
    </lineage>
</organism>
<reference evidence="5 6" key="1">
    <citation type="submission" date="2020-10" db="EMBL/GenBank/DDBJ databases">
        <title>Closed genome sequences of Staphylococcus lloydii sp. nov. and Staphylococcus durrellii sp. nov. Isolated from Captive Fruit Bats (Pteropus livingstonii).</title>
        <authorList>
            <person name="Fountain K."/>
        </authorList>
    </citation>
    <scope>NUCLEOTIDE SEQUENCE [LARGE SCALE GENOMIC DNA]</scope>
    <source>
        <strain evidence="5 6">23_2_7_LY</strain>
    </source>
</reference>
<dbReference type="InterPro" id="IPR009057">
    <property type="entry name" value="Homeodomain-like_sf"/>
</dbReference>
<feature type="domain" description="HTH araC/xylS-type" evidence="4">
    <location>
        <begin position="150"/>
        <end position="247"/>
    </location>
</feature>
<keyword evidence="3" id="KW-0804">Transcription</keyword>
<dbReference type="SUPFAM" id="SSF46689">
    <property type="entry name" value="Homeodomain-like"/>
    <property type="match status" value="1"/>
</dbReference>
<gene>
    <name evidence="5" type="ORF">ISP08_05395</name>
</gene>
<dbReference type="KEGG" id="sllo:ISP08_05395"/>
<dbReference type="InterPro" id="IPR018060">
    <property type="entry name" value="HTH_AraC"/>
</dbReference>
<dbReference type="PANTHER" id="PTHR43280">
    <property type="entry name" value="ARAC-FAMILY TRANSCRIPTIONAL REGULATOR"/>
    <property type="match status" value="1"/>
</dbReference>
<dbReference type="SMART" id="SM00342">
    <property type="entry name" value="HTH_ARAC"/>
    <property type="match status" value="1"/>
</dbReference>
<keyword evidence="1" id="KW-0805">Transcription regulation</keyword>
<keyword evidence="6" id="KW-1185">Reference proteome</keyword>
<dbReference type="PROSITE" id="PS01124">
    <property type="entry name" value="HTH_ARAC_FAMILY_2"/>
    <property type="match status" value="1"/>
</dbReference>
<dbReference type="EMBL" id="CP064056">
    <property type="protein sequence ID" value="QPM76129.1"/>
    <property type="molecule type" value="Genomic_DNA"/>
</dbReference>
<dbReference type="Gene3D" id="1.10.10.60">
    <property type="entry name" value="Homeodomain-like"/>
    <property type="match status" value="1"/>
</dbReference>
<accession>A0A7T1B1Q6</accession>
<protein>
    <submittedName>
        <fullName evidence="5">Helix-turn-helix transcriptional regulator</fullName>
    </submittedName>
</protein>
<evidence type="ECO:0000313" key="5">
    <source>
        <dbReference type="EMBL" id="QPM76129.1"/>
    </source>
</evidence>
<dbReference type="RefSeq" id="WP_195717950.1">
    <property type="nucleotide sequence ID" value="NZ_CP064056.1"/>
</dbReference>
<evidence type="ECO:0000256" key="2">
    <source>
        <dbReference type="ARBA" id="ARBA00023125"/>
    </source>
</evidence>
<evidence type="ECO:0000256" key="1">
    <source>
        <dbReference type="ARBA" id="ARBA00023015"/>
    </source>
</evidence>
<sequence length="275" mass="32451">MNYLSQIYMNSDELHTLNTPHCVNIFLVLEGQIRINKYYGEKAFEKGQVIVVFDYEDNYIVNRNGILACISINNQSYNRFSLANRKALFEIDNADTMIIKTYLETLKAILEKDYFNSDIGVVKLINCAMAILTHEQKEMKNNSQSSELIKNIVQFINENYKRPLTLSSLAQVFFVNRSYLSREFSRKMNMTLMKYIKKVKIYNVSRELLENRSPDSAWREYGYTSYKTFLNDFKNIMGTTPSDFLINQKYRQYTVNESDNNIYEIINTYYQELIS</sequence>
<proteinExistence type="predicted"/>
<evidence type="ECO:0000259" key="4">
    <source>
        <dbReference type="PROSITE" id="PS01124"/>
    </source>
</evidence>
<dbReference type="Pfam" id="PF12833">
    <property type="entry name" value="HTH_18"/>
    <property type="match status" value="1"/>
</dbReference>
<dbReference type="PANTHER" id="PTHR43280:SF2">
    <property type="entry name" value="HTH-TYPE TRANSCRIPTIONAL REGULATOR EXSA"/>
    <property type="match status" value="1"/>
</dbReference>
<dbReference type="AlphaFoldDB" id="A0A7T1B1Q6"/>
<dbReference type="GO" id="GO:0003700">
    <property type="term" value="F:DNA-binding transcription factor activity"/>
    <property type="evidence" value="ECO:0007669"/>
    <property type="project" value="InterPro"/>
</dbReference>
<dbReference type="GO" id="GO:0043565">
    <property type="term" value="F:sequence-specific DNA binding"/>
    <property type="evidence" value="ECO:0007669"/>
    <property type="project" value="InterPro"/>
</dbReference>